<dbReference type="Proteomes" id="UP000441585">
    <property type="component" value="Unassembled WGS sequence"/>
</dbReference>
<dbReference type="RefSeq" id="WP_154319586.1">
    <property type="nucleotide sequence ID" value="NZ_CAJGAA010000012.1"/>
</dbReference>
<dbReference type="AlphaFoldDB" id="A0A6I2MFN5"/>
<comment type="caution">
    <text evidence="1">The sequence shown here is derived from an EMBL/GenBank/DDBJ whole genome shotgun (WGS) entry which is preliminary data.</text>
</comment>
<organism evidence="1 2">
    <name type="scientific">Metabacillus idriensis</name>
    <dbReference type="NCBI Taxonomy" id="324768"/>
    <lineage>
        <taxon>Bacteria</taxon>
        <taxon>Bacillati</taxon>
        <taxon>Bacillota</taxon>
        <taxon>Bacilli</taxon>
        <taxon>Bacillales</taxon>
        <taxon>Bacillaceae</taxon>
        <taxon>Metabacillus</taxon>
    </lineage>
</organism>
<reference evidence="1 2" key="1">
    <citation type="submission" date="2019-11" db="EMBL/GenBank/DDBJ databases">
        <title>Bacillus idriensis genome.</title>
        <authorList>
            <person name="Konopka E.N."/>
            <person name="Newman J.D."/>
        </authorList>
    </citation>
    <scope>NUCLEOTIDE SEQUENCE [LARGE SCALE GENOMIC DNA]</scope>
    <source>
        <strain evidence="1 2">DSM 19097</strain>
    </source>
</reference>
<name>A0A6I2MFN5_9BACI</name>
<evidence type="ECO:0000313" key="2">
    <source>
        <dbReference type="Proteomes" id="UP000441585"/>
    </source>
</evidence>
<accession>A0A6I2MFN5</accession>
<proteinExistence type="predicted"/>
<keyword evidence="2" id="KW-1185">Reference proteome</keyword>
<protein>
    <submittedName>
        <fullName evidence="1">Uncharacterized protein</fullName>
    </submittedName>
</protein>
<dbReference type="EMBL" id="WKKF01000014">
    <property type="protein sequence ID" value="MRX56609.1"/>
    <property type="molecule type" value="Genomic_DNA"/>
</dbReference>
<sequence length="59" mass="7075">MKYSGENFENLFGVIKRARLKKEIENLGQYFENPIIHREIHGDKIYVPLNLDRVWNQIS</sequence>
<gene>
    <name evidence="1" type="ORF">GJU41_21920</name>
</gene>
<evidence type="ECO:0000313" key="1">
    <source>
        <dbReference type="EMBL" id="MRX56609.1"/>
    </source>
</evidence>